<feature type="compositionally biased region" description="Pro residues" evidence="1">
    <location>
        <begin position="105"/>
        <end position="120"/>
    </location>
</feature>
<dbReference type="Proteomes" id="UP000078512">
    <property type="component" value="Unassembled WGS sequence"/>
</dbReference>
<feature type="compositionally biased region" description="Low complexity" evidence="1">
    <location>
        <begin position="1353"/>
        <end position="1372"/>
    </location>
</feature>
<organism evidence="2 3">
    <name type="scientific">Linnemannia elongata AG-77</name>
    <dbReference type="NCBI Taxonomy" id="1314771"/>
    <lineage>
        <taxon>Eukaryota</taxon>
        <taxon>Fungi</taxon>
        <taxon>Fungi incertae sedis</taxon>
        <taxon>Mucoromycota</taxon>
        <taxon>Mortierellomycotina</taxon>
        <taxon>Mortierellomycetes</taxon>
        <taxon>Mortierellales</taxon>
        <taxon>Mortierellaceae</taxon>
        <taxon>Linnemannia</taxon>
    </lineage>
</organism>
<feature type="compositionally biased region" description="Low complexity" evidence="1">
    <location>
        <begin position="1316"/>
        <end position="1336"/>
    </location>
</feature>
<feature type="compositionally biased region" description="Low complexity" evidence="1">
    <location>
        <begin position="1240"/>
        <end position="1283"/>
    </location>
</feature>
<dbReference type="EMBL" id="KV442081">
    <property type="protein sequence ID" value="OAQ25249.1"/>
    <property type="molecule type" value="Genomic_DNA"/>
</dbReference>
<feature type="region of interest" description="Disordered" evidence="1">
    <location>
        <begin position="1316"/>
        <end position="1396"/>
    </location>
</feature>
<accession>A0A197JLK1</accession>
<feature type="region of interest" description="Disordered" evidence="1">
    <location>
        <begin position="59"/>
        <end position="163"/>
    </location>
</feature>
<feature type="region of interest" description="Disordered" evidence="1">
    <location>
        <begin position="384"/>
        <end position="507"/>
    </location>
</feature>
<reference evidence="2 3" key="1">
    <citation type="submission" date="2016-05" db="EMBL/GenBank/DDBJ databases">
        <title>Genome sequencing reveals origins of a unique bacterial endosymbiosis in the earliest lineages of terrestrial Fungi.</title>
        <authorList>
            <consortium name="DOE Joint Genome Institute"/>
            <person name="Uehling J."/>
            <person name="Gryganskyi A."/>
            <person name="Hameed K."/>
            <person name="Tschaplinski T."/>
            <person name="Misztal P."/>
            <person name="Wu S."/>
            <person name="Desiro A."/>
            <person name="Vande Pol N."/>
            <person name="Du Z.-Y."/>
            <person name="Zienkiewicz A."/>
            <person name="Zienkiewicz K."/>
            <person name="Morin E."/>
            <person name="Tisserant E."/>
            <person name="Splivallo R."/>
            <person name="Hainaut M."/>
            <person name="Henrissat B."/>
            <person name="Ohm R."/>
            <person name="Kuo A."/>
            <person name="Yan J."/>
            <person name="Lipzen A."/>
            <person name="Nolan M."/>
            <person name="Labutti K."/>
            <person name="Barry K."/>
            <person name="Goldstein A."/>
            <person name="Labbe J."/>
            <person name="Schadt C."/>
            <person name="Tuskan G."/>
            <person name="Grigoriev I."/>
            <person name="Martin F."/>
            <person name="Vilgalys R."/>
            <person name="Bonito G."/>
        </authorList>
    </citation>
    <scope>NUCLEOTIDE SEQUENCE [LARGE SCALE GENOMIC DNA]</scope>
    <source>
        <strain evidence="2 3">AG-77</strain>
    </source>
</reference>
<feature type="region of interest" description="Disordered" evidence="1">
    <location>
        <begin position="1037"/>
        <end position="1071"/>
    </location>
</feature>
<feature type="compositionally biased region" description="Pro residues" evidence="1">
    <location>
        <begin position="718"/>
        <end position="730"/>
    </location>
</feature>
<feature type="compositionally biased region" description="Polar residues" evidence="1">
    <location>
        <begin position="347"/>
        <end position="357"/>
    </location>
</feature>
<feature type="region of interest" description="Disordered" evidence="1">
    <location>
        <begin position="229"/>
        <end position="363"/>
    </location>
</feature>
<evidence type="ECO:0000313" key="2">
    <source>
        <dbReference type="EMBL" id="OAQ25249.1"/>
    </source>
</evidence>
<feature type="compositionally biased region" description="Low complexity" evidence="1">
    <location>
        <begin position="1171"/>
        <end position="1226"/>
    </location>
</feature>
<feature type="compositionally biased region" description="Low complexity" evidence="1">
    <location>
        <begin position="617"/>
        <end position="629"/>
    </location>
</feature>
<keyword evidence="3" id="KW-1185">Reference proteome</keyword>
<dbReference type="OrthoDB" id="2449202at2759"/>
<feature type="compositionally biased region" description="Low complexity" evidence="1">
    <location>
        <begin position="121"/>
        <end position="150"/>
    </location>
</feature>
<protein>
    <submittedName>
        <fullName evidence="2">Uncharacterized protein</fullName>
    </submittedName>
</protein>
<feature type="region of interest" description="Disordered" evidence="1">
    <location>
        <begin position="1240"/>
        <end position="1298"/>
    </location>
</feature>
<feature type="compositionally biased region" description="Low complexity" evidence="1">
    <location>
        <begin position="243"/>
        <end position="254"/>
    </location>
</feature>
<evidence type="ECO:0000313" key="3">
    <source>
        <dbReference type="Proteomes" id="UP000078512"/>
    </source>
</evidence>
<proteinExistence type="predicted"/>
<feature type="region of interest" description="Disordered" evidence="1">
    <location>
        <begin position="708"/>
        <end position="801"/>
    </location>
</feature>
<feature type="compositionally biased region" description="Polar residues" evidence="1">
    <location>
        <begin position="449"/>
        <end position="464"/>
    </location>
</feature>
<feature type="compositionally biased region" description="Pro residues" evidence="1">
    <location>
        <begin position="487"/>
        <end position="505"/>
    </location>
</feature>
<sequence>MDPLDQPHSLFLSTITARRHLPAPAIEPSSFLSTAVFLPPPLPHPPPFPYPQHHHHFSHPHYHPYYHPQPYSKNTSQTQSRFEIPGGPIAFKGLDHTFSHSRTFRPPPSTSFHSFPPPPQSSHTLSSHPSSSSFTPYHSPPQQHQQQQQQHHNHHHHIATGIPSNGHYIQRLHLTTPSSIYYFDHPSVSHLQELSCVVPSNSPNSPTFQAAENIMTRNLRHQLQRLAIGGDHNANDGGLLHSQLQQQQQQQQQQRAASVESMESDSNDLSGGSFSHMHPFDQYDSNHTSPIAVTSAGGVTPAGGVGVDHRSGSSSEGHSTADRVSQGRSCSRRRRSSPPSPSSWSSAITTATTNSDPPSCHRRHLNNLRRRYDQYQDHPHKRVLDHYYSSPPHLPVTNSSSDNNSDQQTPAFASYPPSYHPSSTSSPYLHATDNRNSLAKQQQQQQQQTLPFSTTSSIYNNHDQSPLSISSSTIPPRLRHHSHDCIPSPPQPQPTGFFTPPPPPLRQDLILRQQPVHLTQLSLYQYTFVLEEWVEMMRMMPSLQHLDLEIVYVLPSRSSSSSTSGTAMDSARSSSSLLLSQSLWNVHPSSPSPPSSSSASSPTFGNRVYHQRQTTPGAHSFTSSSSESQGGMGTHTNSSDDNSNDVEDEELDMNGLIIDDGQVVEENGLGHPREQQQVQQHPPAGEVQGEVGLSDVVAATAGFLTGEIDDNDLSLRPSPSPPMIPSPPSTPRWSKTHFSINSHVIPGGTPSRRHGHHSHRFDPRASTSATPSTRHPHPQAHPPRQHSRHSMSENAKSGYDHSQEEMMTPLVLSLVFQFPAVRSLIFRGPCILPEVLEFLPNLDSLSLLPSPSFGYGRPTPSAPVPIKSRMSSHPFSLASNSSSVSRSSLFLELSQILQDRCPHITRLVLTEPSIMSNLATVAQLPILLQTVPARLVHVELSLRGPSGEVEKEVVQALVKSHGDSLKSFVVTPLLLSEGKVVEDPVVPPPHYPFAQAQQAHAPLDNVYFGSQAQHGYMQQHQQQMQQGLNYFSPSLQQQQQQNLASGQGPTPTPSTQQHQQPHTRPTNLPSKVATNSFPLLSVLESCPSLVIADCHLLVPLQSVIASFPNWACHSRLRVLRLELEELSGAGAMDADEEAVMEMFVKGLFIGSRVDVEDVELEDVELETSDVGESSSWSSAPAGGPGEVSSGGSPFLPHSHSPTSSGSTTPGTVLSSSSSGGSMTVLPVHHPLRAPSLLDETGLASASQSPSSSLSSWTTGSASSGHQAPSTTSTESTSCSSGGSMQDVWQSQRREGKQQRVLGQAFAMTASPLSLSSGASAVSTGASTASSSSSVGGANPGGGSYFPPPPPTLSTPFSSSSSSSSASTPSFFKSKSKHSSRQSQNQSHSSQDERKSREAVSNFLSSCSNYQVDVVGKLMALQFLVEHQLATIPRLECFWLGGKMFRIPNRRSTSSSSTSS</sequence>
<feature type="region of interest" description="Disordered" evidence="1">
    <location>
        <begin position="584"/>
        <end position="647"/>
    </location>
</feature>
<feature type="compositionally biased region" description="Low complexity" evidence="1">
    <location>
        <begin position="465"/>
        <end position="476"/>
    </location>
</feature>
<name>A0A197JLK1_9FUNG</name>
<feature type="region of interest" description="Disordered" evidence="1">
    <location>
        <begin position="1163"/>
        <end position="1226"/>
    </location>
</feature>
<evidence type="ECO:0000256" key="1">
    <source>
        <dbReference type="SAM" id="MobiDB-lite"/>
    </source>
</evidence>
<feature type="compositionally biased region" description="Basic residues" evidence="1">
    <location>
        <begin position="774"/>
        <end position="789"/>
    </location>
</feature>
<feature type="compositionally biased region" description="Polar residues" evidence="1">
    <location>
        <begin position="732"/>
        <end position="742"/>
    </location>
</feature>
<feature type="compositionally biased region" description="Low complexity" evidence="1">
    <location>
        <begin position="1037"/>
        <end position="1066"/>
    </location>
</feature>
<gene>
    <name evidence="2" type="ORF">K457DRAFT_141340</name>
</gene>
<feature type="compositionally biased region" description="Low complexity" evidence="1">
    <location>
        <begin position="414"/>
        <end position="428"/>
    </location>
</feature>
<feature type="compositionally biased region" description="Polar residues" evidence="1">
    <location>
        <begin position="312"/>
        <end position="327"/>
    </location>
</feature>